<evidence type="ECO:0000256" key="1">
    <source>
        <dbReference type="ARBA" id="ARBA00022729"/>
    </source>
</evidence>
<dbReference type="AlphaFoldDB" id="A0A9X1FB49"/>
<dbReference type="NCBIfam" id="TIGR04183">
    <property type="entry name" value="Por_Secre_tail"/>
    <property type="match status" value="1"/>
</dbReference>
<dbReference type="EMBL" id="JAGSPD010000006">
    <property type="protein sequence ID" value="MBV7269390.1"/>
    <property type="molecule type" value="Genomic_DNA"/>
</dbReference>
<name>A0A9X1FB49_9FLAO</name>
<dbReference type="Proteomes" id="UP001138894">
    <property type="component" value="Unassembled WGS sequence"/>
</dbReference>
<evidence type="ECO:0000313" key="4">
    <source>
        <dbReference type="EMBL" id="MBV7269390.1"/>
    </source>
</evidence>
<accession>A0A9X1FB49</accession>
<keyword evidence="1 2" id="KW-0732">Signal</keyword>
<reference evidence="4" key="1">
    <citation type="submission" date="2021-04" db="EMBL/GenBank/DDBJ databases">
        <authorList>
            <person name="Pira H."/>
            <person name="Risdian C."/>
            <person name="Wink J."/>
        </authorList>
    </citation>
    <scope>NUCLEOTIDE SEQUENCE</scope>
    <source>
        <strain evidence="4">WHY3</strain>
    </source>
</reference>
<feature type="domain" description="Secretion system C-terminal sorting" evidence="3">
    <location>
        <begin position="451"/>
        <end position="518"/>
    </location>
</feature>
<evidence type="ECO:0000313" key="5">
    <source>
        <dbReference type="Proteomes" id="UP001138894"/>
    </source>
</evidence>
<protein>
    <submittedName>
        <fullName evidence="4">T9SS type A sorting domain-containing protein</fullName>
    </submittedName>
</protein>
<gene>
    <name evidence="4" type="ORF">KCG49_09340</name>
</gene>
<dbReference type="Pfam" id="PF18962">
    <property type="entry name" value="Por_Secre_tail"/>
    <property type="match status" value="1"/>
</dbReference>
<evidence type="ECO:0000259" key="3">
    <source>
        <dbReference type="Pfam" id="PF18962"/>
    </source>
</evidence>
<evidence type="ECO:0000256" key="2">
    <source>
        <dbReference type="SAM" id="SignalP"/>
    </source>
</evidence>
<proteinExistence type="predicted"/>
<sequence>MKKITFLYFLLTSCMMFGQSLPTNFENPSTTASFEFGGLGFNNIENPDISAGNMSARVLEVNKPDTADWGGGFGFETPGNPLIDLANGTVFTMKVWAPIANQNIRFQIQIGLSGEPTYNRDVTITTAGVWTEVTFDFTGQPGLTGMEQYTVLVIQPNYEVACEGGGCGTVGAGNGGIWYIDDIVQVGAPDPTCMDGVQNGDETGVDCGGPDCPACPESCDDGILNNGEEQIDCGGPNCAPCPATDPTDGPTDSPSTGLDFYVYSDLSGNANQSDFTDFIFDSFGGGVTRTQENLNGNTVIKLENLDFFGNAFGPDAGGTPFTFDATTTYDFVHINYYATTSTAFNFSLVDDSLSATVCCGSAEEPFYRFGSAADVGAGNADAELITGQWVSVFIPFTHFVNYPPLVSGTWDGTDLKQTLFTGNGTVYVDNIFFSTTNVLSTNTFETTEFKVFPNPTNGNWNLLSSNTINNVAVYDILGKQVLTLSPNSSEVAIDASSLITGVYFARIEGVSGSKTIKLVKE</sequence>
<keyword evidence="5" id="KW-1185">Reference proteome</keyword>
<dbReference type="RefSeq" id="WP_218546082.1">
    <property type="nucleotide sequence ID" value="NZ_JAGSPD010000006.1"/>
</dbReference>
<dbReference type="InterPro" id="IPR026444">
    <property type="entry name" value="Secre_tail"/>
</dbReference>
<organism evidence="4 5">
    <name type="scientific">Winogradskyella luteola</name>
    <dbReference type="NCBI Taxonomy" id="2828330"/>
    <lineage>
        <taxon>Bacteria</taxon>
        <taxon>Pseudomonadati</taxon>
        <taxon>Bacteroidota</taxon>
        <taxon>Flavobacteriia</taxon>
        <taxon>Flavobacteriales</taxon>
        <taxon>Flavobacteriaceae</taxon>
        <taxon>Winogradskyella</taxon>
    </lineage>
</organism>
<feature type="signal peptide" evidence="2">
    <location>
        <begin position="1"/>
        <end position="25"/>
    </location>
</feature>
<comment type="caution">
    <text evidence="4">The sequence shown here is derived from an EMBL/GenBank/DDBJ whole genome shotgun (WGS) entry which is preliminary data.</text>
</comment>
<feature type="chain" id="PRO_5040924113" evidence="2">
    <location>
        <begin position="26"/>
        <end position="521"/>
    </location>
</feature>